<dbReference type="Pfam" id="PF21418">
    <property type="entry name" value="LinB-like_C"/>
    <property type="match status" value="1"/>
</dbReference>
<evidence type="ECO:0000259" key="1">
    <source>
        <dbReference type="Pfam" id="PF21418"/>
    </source>
</evidence>
<sequence length="269" mass="29800">MRQHELIARVGELCRRDRRLVAALTYGSFPAGEADEHSDVEYWLFFATPLPDPVGWLEMIAPFRHVVVNEFGAHVVFFPDLVRGEFHFATAGDIGSVATWPARSADVDRMIVVDRTGELRAALESLPATPELPDPAELSGRFANWLVLAHKVALRGELLRAVDALAHVQRHLLWMARLAEGRTGHWLTPSRAAERELPPEVVAAVRGATASPDVHRAIAAAWICGSAYWRRLVDPVPEALFDDLSRLLTDGTGPADHRLPDRRPGGDRQ</sequence>
<dbReference type="Proteomes" id="UP000546162">
    <property type="component" value="Unassembled WGS sequence"/>
</dbReference>
<dbReference type="GO" id="GO:0016740">
    <property type="term" value="F:transferase activity"/>
    <property type="evidence" value="ECO:0007669"/>
    <property type="project" value="UniProtKB-KW"/>
</dbReference>
<organism evidence="2 3">
    <name type="scientific">Actinoplanes octamycinicus</name>
    <dbReference type="NCBI Taxonomy" id="135948"/>
    <lineage>
        <taxon>Bacteria</taxon>
        <taxon>Bacillati</taxon>
        <taxon>Actinomycetota</taxon>
        <taxon>Actinomycetes</taxon>
        <taxon>Micromonosporales</taxon>
        <taxon>Micromonosporaceae</taxon>
        <taxon>Actinoplanes</taxon>
    </lineage>
</organism>
<dbReference type="RefSeq" id="WP_185045368.1">
    <property type="nucleotide sequence ID" value="NZ_BAABFG010000005.1"/>
</dbReference>
<evidence type="ECO:0000313" key="3">
    <source>
        <dbReference type="Proteomes" id="UP000546162"/>
    </source>
</evidence>
<feature type="domain" description="Lincosamide nucleotidyltransferase-like C-terminal" evidence="1">
    <location>
        <begin position="141"/>
        <end position="216"/>
    </location>
</feature>
<dbReference type="Gene3D" id="3.30.460.10">
    <property type="entry name" value="Beta Polymerase, domain 2"/>
    <property type="match status" value="1"/>
</dbReference>
<comment type="caution">
    <text evidence="2">The sequence shown here is derived from an EMBL/GenBank/DDBJ whole genome shotgun (WGS) entry which is preliminary data.</text>
</comment>
<reference evidence="2 3" key="1">
    <citation type="submission" date="2020-08" db="EMBL/GenBank/DDBJ databases">
        <title>Sequencing the genomes of 1000 actinobacteria strains.</title>
        <authorList>
            <person name="Klenk H.-P."/>
        </authorList>
    </citation>
    <scope>NUCLEOTIDE SEQUENCE [LARGE SCALE GENOMIC DNA]</scope>
    <source>
        <strain evidence="2 3">DSM 45809</strain>
    </source>
</reference>
<name>A0A7W7H6U4_9ACTN</name>
<proteinExistence type="predicted"/>
<dbReference type="AlphaFoldDB" id="A0A7W7H6U4"/>
<keyword evidence="3" id="KW-1185">Reference proteome</keyword>
<dbReference type="Gene3D" id="1.20.120.330">
    <property type="entry name" value="Nucleotidyltransferases domain 2"/>
    <property type="match status" value="1"/>
</dbReference>
<evidence type="ECO:0000313" key="2">
    <source>
        <dbReference type="EMBL" id="MBB4745085.1"/>
    </source>
</evidence>
<accession>A0A7W7H6U4</accession>
<dbReference type="SUPFAM" id="SSF81301">
    <property type="entry name" value="Nucleotidyltransferase"/>
    <property type="match status" value="1"/>
</dbReference>
<protein>
    <submittedName>
        <fullName evidence="2">Lincosamide nucleotidyltransferase</fullName>
    </submittedName>
</protein>
<gene>
    <name evidence="2" type="ORF">BJY16_008544</name>
</gene>
<dbReference type="InterPro" id="IPR043519">
    <property type="entry name" value="NT_sf"/>
</dbReference>
<keyword evidence="2" id="KW-0808">Transferase</keyword>
<dbReference type="InterPro" id="IPR048495">
    <property type="entry name" value="LinB-like_C"/>
</dbReference>
<dbReference type="EMBL" id="JACHNB010000001">
    <property type="protein sequence ID" value="MBB4745085.1"/>
    <property type="molecule type" value="Genomic_DNA"/>
</dbReference>